<sequence>MDHIYCPLEIKAGSNDDDGTFVGYGSTFGNVDDYGDTVAPGAFRKTIADAKSGAAQWPALLSQHSDVPIGIWTGMEEDERGLKLKGKLAINTRRGADAYALLKMKPRPAFNGLSIGYRAKDFDLHKSGSGPNGAKRTLKAVDLVECSLVTVPADRFARVGGVKSWLEEESEAPAMTIKELAWMDFVALRRLTETRR</sequence>
<name>A0A1M7TLM9_9BRAD</name>
<accession>A0A1M7TLM9</accession>
<reference evidence="6" key="1">
    <citation type="submission" date="2016-11" db="EMBL/GenBank/DDBJ databases">
        <authorList>
            <person name="Varghese N."/>
            <person name="Submissions S."/>
        </authorList>
    </citation>
    <scope>NUCLEOTIDE SEQUENCE [LARGE SCALE GENOMIC DNA]</scope>
    <source>
        <strain evidence="6">GAS401</strain>
    </source>
</reference>
<dbReference type="NCBIfam" id="TIGR01543">
    <property type="entry name" value="proheadase_HK97"/>
    <property type="match status" value="1"/>
</dbReference>
<evidence type="ECO:0000256" key="1">
    <source>
        <dbReference type="ARBA" id="ARBA00022612"/>
    </source>
</evidence>
<keyword evidence="2" id="KW-0645">Protease</keyword>
<evidence type="ECO:0000256" key="3">
    <source>
        <dbReference type="ARBA" id="ARBA00022801"/>
    </source>
</evidence>
<dbReference type="InterPro" id="IPR006433">
    <property type="entry name" value="Prohead_protease"/>
</dbReference>
<proteinExistence type="predicted"/>
<dbReference type="RefSeq" id="WP_072817786.1">
    <property type="nucleotide sequence ID" value="NZ_LT670849.1"/>
</dbReference>
<evidence type="ECO:0000313" key="6">
    <source>
        <dbReference type="Proteomes" id="UP000184096"/>
    </source>
</evidence>
<dbReference type="AlphaFoldDB" id="A0A1M7TLM9"/>
<dbReference type="GO" id="GO:0008233">
    <property type="term" value="F:peptidase activity"/>
    <property type="evidence" value="ECO:0007669"/>
    <property type="project" value="UniProtKB-KW"/>
</dbReference>
<dbReference type="Proteomes" id="UP000184096">
    <property type="component" value="Chromosome I"/>
</dbReference>
<organism evidence="5 6">
    <name type="scientific">Bradyrhizobium erythrophlei</name>
    <dbReference type="NCBI Taxonomy" id="1437360"/>
    <lineage>
        <taxon>Bacteria</taxon>
        <taxon>Pseudomonadati</taxon>
        <taxon>Pseudomonadota</taxon>
        <taxon>Alphaproteobacteria</taxon>
        <taxon>Hyphomicrobiales</taxon>
        <taxon>Nitrobacteraceae</taxon>
        <taxon>Bradyrhizobium</taxon>
    </lineage>
</organism>
<feature type="domain" description="Prohead serine protease" evidence="4">
    <location>
        <begin position="10"/>
        <end position="160"/>
    </location>
</feature>
<evidence type="ECO:0000313" key="5">
    <source>
        <dbReference type="EMBL" id="SHN71615.1"/>
    </source>
</evidence>
<evidence type="ECO:0000259" key="4">
    <source>
        <dbReference type="Pfam" id="PF04586"/>
    </source>
</evidence>
<keyword evidence="6" id="KW-1185">Reference proteome</keyword>
<keyword evidence="3" id="KW-0378">Hydrolase</keyword>
<gene>
    <name evidence="5" type="ORF">SAMN05444170_2068</name>
</gene>
<protein>
    <recommendedName>
        <fullName evidence="4">Prohead serine protease domain-containing protein</fullName>
    </recommendedName>
</protein>
<dbReference type="OrthoDB" id="9804926at2"/>
<dbReference type="EMBL" id="LT670849">
    <property type="protein sequence ID" value="SHN71615.1"/>
    <property type="molecule type" value="Genomic_DNA"/>
</dbReference>
<dbReference type="GO" id="GO:0006508">
    <property type="term" value="P:proteolysis"/>
    <property type="evidence" value="ECO:0007669"/>
    <property type="project" value="UniProtKB-KW"/>
</dbReference>
<evidence type="ECO:0000256" key="2">
    <source>
        <dbReference type="ARBA" id="ARBA00022670"/>
    </source>
</evidence>
<dbReference type="InterPro" id="IPR054613">
    <property type="entry name" value="Peptidase_S78_dom"/>
</dbReference>
<keyword evidence="1" id="KW-1188">Viral release from host cell</keyword>
<dbReference type="Pfam" id="PF04586">
    <property type="entry name" value="Peptidase_S78"/>
    <property type="match status" value="1"/>
</dbReference>